<dbReference type="Pfam" id="PF03107">
    <property type="entry name" value="C1_2"/>
    <property type="match status" value="2"/>
</dbReference>
<comment type="caution">
    <text evidence="3">The sequence shown here is derived from an EMBL/GenBank/DDBJ whole genome shotgun (WGS) entry which is preliminary data.</text>
</comment>
<feature type="domain" description="DC1" evidence="2">
    <location>
        <begin position="6"/>
        <end position="52"/>
    </location>
</feature>
<evidence type="ECO:0000259" key="2">
    <source>
        <dbReference type="Pfam" id="PF03107"/>
    </source>
</evidence>
<dbReference type="InterPro" id="IPR046349">
    <property type="entry name" value="C1-like_sf"/>
</dbReference>
<dbReference type="InterPro" id="IPR004146">
    <property type="entry name" value="DC1"/>
</dbReference>
<evidence type="ECO:0000256" key="1">
    <source>
        <dbReference type="ARBA" id="ARBA00022737"/>
    </source>
</evidence>
<keyword evidence="1" id="KW-0677">Repeat</keyword>
<protein>
    <recommendedName>
        <fullName evidence="2">DC1 domain-containing protein</fullName>
    </recommendedName>
</protein>
<dbReference type="Proteomes" id="UP001187192">
    <property type="component" value="Unassembled WGS sequence"/>
</dbReference>
<evidence type="ECO:0000313" key="3">
    <source>
        <dbReference type="EMBL" id="GMN57953.1"/>
    </source>
</evidence>
<organism evidence="3 4">
    <name type="scientific">Ficus carica</name>
    <name type="common">Common fig</name>
    <dbReference type="NCBI Taxonomy" id="3494"/>
    <lineage>
        <taxon>Eukaryota</taxon>
        <taxon>Viridiplantae</taxon>
        <taxon>Streptophyta</taxon>
        <taxon>Embryophyta</taxon>
        <taxon>Tracheophyta</taxon>
        <taxon>Spermatophyta</taxon>
        <taxon>Magnoliopsida</taxon>
        <taxon>eudicotyledons</taxon>
        <taxon>Gunneridae</taxon>
        <taxon>Pentapetalae</taxon>
        <taxon>rosids</taxon>
        <taxon>fabids</taxon>
        <taxon>Rosales</taxon>
        <taxon>Moraceae</taxon>
        <taxon>Ficeae</taxon>
        <taxon>Ficus</taxon>
    </lineage>
</organism>
<dbReference type="EMBL" id="BTGU01000074">
    <property type="protein sequence ID" value="GMN57953.1"/>
    <property type="molecule type" value="Genomic_DNA"/>
</dbReference>
<keyword evidence="4" id="KW-1185">Reference proteome</keyword>
<dbReference type="SUPFAM" id="SSF57889">
    <property type="entry name" value="Cysteine-rich domain"/>
    <property type="match status" value="3"/>
</dbReference>
<name>A0AA88DME9_FICCA</name>
<dbReference type="AlphaFoldDB" id="A0AA88DME9"/>
<dbReference type="PANTHER" id="PTHR46288:SF85">
    <property type="entry name" value="DC1 DOMAIN-CONTAINING PROTEIN"/>
    <property type="match status" value="1"/>
</dbReference>
<proteinExistence type="predicted"/>
<sequence length="377" mass="43897">MGFKHFSHEHVLDWDGLPSEFSCNMCNRKIRTGEFNYICFVCLNCFIHKECAERPKQIKHHTLHPHHSLLLAKRSLNDTSCCYYCQKPFDNDEFVYACDQLCSDSYMHMACAVIPLPTLTSDVVDGGQDRSFVRYACHEEAMTLVEHPDWVKREAKCFACQSGWSGPAYSCKSEMCENFLHKACVELPQKIQPAFHPHHSLILQVIPPRSCRRCCKKDCRVMYSCHEDGCNLNLCIECRSLDTRVRSRRHDHLLSLVEKSSCEIQCDACQDSYDHKKNMVEAVPEEFELTRSIIFRCMDCVFNIHFLCGPLPSIIRYEHHIHPLILSDHSTIEDDSDEYYCDVCEKESDQAFRIYCCEECKYVSHIHCLFHEVCAIF</sequence>
<accession>A0AA88DME9</accession>
<dbReference type="PANTHER" id="PTHR46288">
    <property type="entry name" value="PHORBOL-ESTER/DAG-TYPE DOMAIN-CONTAINING PROTEIN"/>
    <property type="match status" value="1"/>
</dbReference>
<gene>
    <name evidence="3" type="ORF">TIFTF001_027057</name>
</gene>
<reference evidence="3" key="1">
    <citation type="submission" date="2023-07" db="EMBL/GenBank/DDBJ databases">
        <title>draft genome sequence of fig (Ficus carica).</title>
        <authorList>
            <person name="Takahashi T."/>
            <person name="Nishimura K."/>
        </authorList>
    </citation>
    <scope>NUCLEOTIDE SEQUENCE</scope>
</reference>
<evidence type="ECO:0000313" key="4">
    <source>
        <dbReference type="Proteomes" id="UP001187192"/>
    </source>
</evidence>
<feature type="domain" description="DC1" evidence="2">
    <location>
        <begin position="319"/>
        <end position="368"/>
    </location>
</feature>